<dbReference type="EMBL" id="JBFXLS010000001">
    <property type="protein sequence ID" value="KAL2835197.1"/>
    <property type="molecule type" value="Genomic_DNA"/>
</dbReference>
<organism evidence="3 4">
    <name type="scientific">Aspergillus cavernicola</name>
    <dbReference type="NCBI Taxonomy" id="176166"/>
    <lineage>
        <taxon>Eukaryota</taxon>
        <taxon>Fungi</taxon>
        <taxon>Dikarya</taxon>
        <taxon>Ascomycota</taxon>
        <taxon>Pezizomycotina</taxon>
        <taxon>Eurotiomycetes</taxon>
        <taxon>Eurotiomycetidae</taxon>
        <taxon>Eurotiales</taxon>
        <taxon>Aspergillaceae</taxon>
        <taxon>Aspergillus</taxon>
        <taxon>Aspergillus subgen. Nidulantes</taxon>
    </lineage>
</organism>
<reference evidence="3 4" key="1">
    <citation type="submission" date="2024-07" db="EMBL/GenBank/DDBJ databases">
        <title>Section-level genome sequencing and comparative genomics of Aspergillus sections Usti and Cavernicolus.</title>
        <authorList>
            <consortium name="Lawrence Berkeley National Laboratory"/>
            <person name="Nybo J.L."/>
            <person name="Vesth T.C."/>
            <person name="Theobald S."/>
            <person name="Frisvad J.C."/>
            <person name="Larsen T.O."/>
            <person name="Kjaerboelling I."/>
            <person name="Rothschild-Mancinelli K."/>
            <person name="Lyhne E.K."/>
            <person name="Kogle M.E."/>
            <person name="Barry K."/>
            <person name="Clum A."/>
            <person name="Na H."/>
            <person name="Ledsgaard L."/>
            <person name="Lin J."/>
            <person name="Lipzen A."/>
            <person name="Kuo A."/>
            <person name="Riley R."/>
            <person name="Mondo S."/>
            <person name="LaButti K."/>
            <person name="Haridas S."/>
            <person name="Pangalinan J."/>
            <person name="Salamov A.A."/>
            <person name="Simmons B.A."/>
            <person name="Magnuson J.K."/>
            <person name="Chen J."/>
            <person name="Drula E."/>
            <person name="Henrissat B."/>
            <person name="Wiebenga A."/>
            <person name="Lubbers R.J."/>
            <person name="Gomes A.C."/>
            <person name="Makela M.R."/>
            <person name="Stajich J."/>
            <person name="Grigoriev I.V."/>
            <person name="Mortensen U.H."/>
            <person name="De vries R.P."/>
            <person name="Baker S.E."/>
            <person name="Andersen M.R."/>
        </authorList>
    </citation>
    <scope>NUCLEOTIDE SEQUENCE [LARGE SCALE GENOMIC DNA]</scope>
    <source>
        <strain evidence="3 4">CBS 600.67</strain>
    </source>
</reference>
<gene>
    <name evidence="3" type="ORF">BDW59DRAFT_5038</name>
</gene>
<accession>A0ABR4J7Y1</accession>
<keyword evidence="2" id="KW-0472">Membrane</keyword>
<proteinExistence type="predicted"/>
<evidence type="ECO:0000313" key="3">
    <source>
        <dbReference type="EMBL" id="KAL2835197.1"/>
    </source>
</evidence>
<dbReference type="Proteomes" id="UP001610335">
    <property type="component" value="Unassembled WGS sequence"/>
</dbReference>
<keyword evidence="4" id="KW-1185">Reference proteome</keyword>
<sequence length="96" mass="10998">MVSSERKRQLRRQSSLSQSQSSSSGSRQTLTPGDRPPTLVFFTFGLPTYLPPLGDFSFFLCFSGEISLFLFNFFRRSSQPSFNTRRGKKKKETKNC</sequence>
<comment type="caution">
    <text evidence="3">The sequence shown here is derived from an EMBL/GenBank/DDBJ whole genome shotgun (WGS) entry which is preliminary data.</text>
</comment>
<protein>
    <submittedName>
        <fullName evidence="3">Uncharacterized protein</fullName>
    </submittedName>
</protein>
<name>A0ABR4J7Y1_9EURO</name>
<evidence type="ECO:0000256" key="1">
    <source>
        <dbReference type="SAM" id="MobiDB-lite"/>
    </source>
</evidence>
<evidence type="ECO:0000256" key="2">
    <source>
        <dbReference type="SAM" id="Phobius"/>
    </source>
</evidence>
<feature type="region of interest" description="Disordered" evidence="1">
    <location>
        <begin position="1"/>
        <end position="35"/>
    </location>
</feature>
<feature type="compositionally biased region" description="Low complexity" evidence="1">
    <location>
        <begin position="12"/>
        <end position="28"/>
    </location>
</feature>
<evidence type="ECO:0000313" key="4">
    <source>
        <dbReference type="Proteomes" id="UP001610335"/>
    </source>
</evidence>
<keyword evidence="2" id="KW-0812">Transmembrane</keyword>
<feature type="transmembrane region" description="Helical" evidence="2">
    <location>
        <begin position="56"/>
        <end position="74"/>
    </location>
</feature>
<keyword evidence="2" id="KW-1133">Transmembrane helix</keyword>